<dbReference type="SUPFAM" id="SSF52540">
    <property type="entry name" value="P-loop containing nucleoside triphosphate hydrolases"/>
    <property type="match status" value="1"/>
</dbReference>
<evidence type="ECO:0000313" key="11">
    <source>
        <dbReference type="Proteomes" id="UP001164746"/>
    </source>
</evidence>
<feature type="non-terminal residue" evidence="10">
    <location>
        <position position="1"/>
    </location>
</feature>
<dbReference type="Proteomes" id="UP001164746">
    <property type="component" value="Chromosome 15"/>
</dbReference>
<feature type="domain" description="Helicase ATP-binding" evidence="8">
    <location>
        <begin position="1"/>
        <end position="64"/>
    </location>
</feature>
<dbReference type="PROSITE" id="PS51194">
    <property type="entry name" value="HELICASE_CTER"/>
    <property type="match status" value="1"/>
</dbReference>
<dbReference type="Pfam" id="PF00271">
    <property type="entry name" value="Helicase_C"/>
    <property type="match status" value="1"/>
</dbReference>
<dbReference type="InterPro" id="IPR032284">
    <property type="entry name" value="RecQ_Zn-bd"/>
</dbReference>
<dbReference type="PROSITE" id="PS51192">
    <property type="entry name" value="HELICASE_ATP_BIND_1"/>
    <property type="match status" value="1"/>
</dbReference>
<keyword evidence="4" id="KW-0413">Isomerase</keyword>
<evidence type="ECO:0000256" key="4">
    <source>
        <dbReference type="ARBA" id="ARBA00023235"/>
    </source>
</evidence>
<evidence type="ECO:0000256" key="6">
    <source>
        <dbReference type="ARBA" id="ARBA00034808"/>
    </source>
</evidence>
<dbReference type="Pfam" id="PF16124">
    <property type="entry name" value="RecQ_Zn_bind"/>
    <property type="match status" value="1"/>
</dbReference>
<evidence type="ECO:0000256" key="3">
    <source>
        <dbReference type="ARBA" id="ARBA00023125"/>
    </source>
</evidence>
<evidence type="ECO:0000313" key="10">
    <source>
        <dbReference type="EMBL" id="WAR28235.1"/>
    </source>
</evidence>
<dbReference type="InterPro" id="IPR002464">
    <property type="entry name" value="DNA/RNA_helicase_DEAH_CS"/>
</dbReference>
<comment type="similarity">
    <text evidence="1">Belongs to the helicase family. RecQ subfamily.</text>
</comment>
<dbReference type="InterPro" id="IPR001650">
    <property type="entry name" value="Helicase_C-like"/>
</dbReference>
<dbReference type="PANTHER" id="PTHR13710">
    <property type="entry name" value="DNA HELICASE RECQ FAMILY MEMBER"/>
    <property type="match status" value="1"/>
</dbReference>
<keyword evidence="2" id="KW-0378">Hydrolase</keyword>
<organism evidence="10 11">
    <name type="scientific">Mya arenaria</name>
    <name type="common">Soft-shell clam</name>
    <dbReference type="NCBI Taxonomy" id="6604"/>
    <lineage>
        <taxon>Eukaryota</taxon>
        <taxon>Metazoa</taxon>
        <taxon>Spiralia</taxon>
        <taxon>Lophotrochozoa</taxon>
        <taxon>Mollusca</taxon>
        <taxon>Bivalvia</taxon>
        <taxon>Autobranchia</taxon>
        <taxon>Heteroconchia</taxon>
        <taxon>Euheterodonta</taxon>
        <taxon>Imparidentia</taxon>
        <taxon>Neoheterodontei</taxon>
        <taxon>Myida</taxon>
        <taxon>Myoidea</taxon>
        <taxon>Myidae</taxon>
        <taxon>Mya</taxon>
    </lineage>
</organism>
<dbReference type="EC" id="5.6.2.4" evidence="6"/>
<dbReference type="InterPro" id="IPR027417">
    <property type="entry name" value="P-loop_NTPase"/>
</dbReference>
<evidence type="ECO:0000256" key="7">
    <source>
        <dbReference type="ARBA" id="ARBA00044566"/>
    </source>
</evidence>
<evidence type="ECO:0000256" key="1">
    <source>
        <dbReference type="ARBA" id="ARBA00005446"/>
    </source>
</evidence>
<feature type="domain" description="Helicase C-terminal" evidence="9">
    <location>
        <begin position="99"/>
        <end position="269"/>
    </location>
</feature>
<comment type="catalytic activity">
    <reaction evidence="5">
        <text>Couples ATP hydrolysis with the unwinding of duplex DNA by translocating in the 3'-5' direction.</text>
        <dbReference type="EC" id="5.6.2.4"/>
    </reaction>
</comment>
<dbReference type="PANTHER" id="PTHR13710:SF105">
    <property type="entry name" value="ATP-DEPENDENT DNA HELICASE Q1"/>
    <property type="match status" value="1"/>
</dbReference>
<keyword evidence="11" id="KW-1185">Reference proteome</keyword>
<gene>
    <name evidence="10" type="ORF">MAR_013939</name>
</gene>
<dbReference type="Gene3D" id="3.40.50.300">
    <property type="entry name" value="P-loop containing nucleotide triphosphate hydrolases"/>
    <property type="match status" value="2"/>
</dbReference>
<evidence type="ECO:0000259" key="8">
    <source>
        <dbReference type="PROSITE" id="PS51192"/>
    </source>
</evidence>
<proteinExistence type="inferred from homology"/>
<accession>A0ABY7G1D5</accession>
<dbReference type="InterPro" id="IPR014001">
    <property type="entry name" value="Helicase_ATP-bd"/>
</dbReference>
<dbReference type="SMART" id="SM00490">
    <property type="entry name" value="HELICc"/>
    <property type="match status" value="1"/>
</dbReference>
<evidence type="ECO:0000256" key="2">
    <source>
        <dbReference type="ARBA" id="ARBA00022801"/>
    </source>
</evidence>
<reference evidence="10" key="1">
    <citation type="submission" date="2022-11" db="EMBL/GenBank/DDBJ databases">
        <title>Centuries of genome instability and evolution in soft-shell clam transmissible cancer (bioRxiv).</title>
        <authorList>
            <person name="Hart S.F.M."/>
            <person name="Yonemitsu M.A."/>
            <person name="Giersch R.M."/>
            <person name="Beal B.F."/>
            <person name="Arriagada G."/>
            <person name="Davis B.W."/>
            <person name="Ostrander E.A."/>
            <person name="Goff S.P."/>
            <person name="Metzger M.J."/>
        </authorList>
    </citation>
    <scope>NUCLEOTIDE SEQUENCE</scope>
    <source>
        <strain evidence="10">MELC-2E11</strain>
        <tissue evidence="10">Siphon/mantle</tissue>
    </source>
</reference>
<dbReference type="PROSITE" id="PS00690">
    <property type="entry name" value="DEAH_ATP_HELICASE"/>
    <property type="match status" value="1"/>
</dbReference>
<name>A0ABY7G1D5_MYAAR</name>
<protein>
    <recommendedName>
        <fullName evidence="6">DNA 3'-5' helicase</fullName>
        <ecNumber evidence="6">5.6.2.4</ecNumber>
    </recommendedName>
    <alternativeName>
        <fullName evidence="7">DNA 3'-5' helicase Q1</fullName>
    </alternativeName>
</protein>
<dbReference type="EMBL" id="CP111026">
    <property type="protein sequence ID" value="WAR28235.1"/>
    <property type="molecule type" value="Genomic_DNA"/>
</dbReference>
<sequence length="294" mass="33117">VSHIIVDEAHCILSWGASQFRPAFLKIGTLRVILPDAKILALTATATEEAQIFIMSNLSMSNVNIITESPDRRNVFLQVEERSPSTGGQNSAEDSVYAVLDKFLQKLKLKKQSFEKTIVYLPLKWCGLVHLRAKIVFDVGCMVAQYHAPQAQKVLFKYSTIEQMKTRIVDELKKPDSSIRLLLATEACGMGVDIPDVRCIVHLTPPNNIESESTFIQQIGRCGRDGRRSESCVYFNKSDIASNKVNLSDHVRKYLSLDSCRRKYILNYFGHSDEVISEQNIDCCDNCSNCAKVY</sequence>
<keyword evidence="3" id="KW-0238">DNA-binding</keyword>
<evidence type="ECO:0000259" key="9">
    <source>
        <dbReference type="PROSITE" id="PS51194"/>
    </source>
</evidence>
<evidence type="ECO:0000256" key="5">
    <source>
        <dbReference type="ARBA" id="ARBA00034617"/>
    </source>
</evidence>